<sequence length="344" mass="37634">MAQKYAKDQPAGFTNRIERVAIVGASGSVGKPIAEELLKTGKHTITALTRAGSTNVLPAGIRSVAVDYDDEASLVAALQNQQFLIITLAARAPPESHHKLVTAAAKAGVPYVMPNCYGFLIADEAVRKEMLVAPQYHASVADIEAQGVSSWIALANSFWYEFSLGMSPDSYGFDIPARKATFYGDGTVKLSTTTWQQCGRAVAALLSLPELPADENDQAVTLSRWRNDQVSISDFYVSQRDMLDSLHRVLGTTDGDWTITYEPVEERYRKGLVDMKAGNLGGYRRAMYARGFYPDFKDHVSADQAVNDLLGLPKEDLDAATKRAIALSENEIGEATKARYKMVR</sequence>
<feature type="domain" description="NmrA-like" evidence="3">
    <location>
        <begin position="19"/>
        <end position="132"/>
    </location>
</feature>
<dbReference type="GO" id="GO:0016491">
    <property type="term" value="F:oxidoreductase activity"/>
    <property type="evidence" value="ECO:0007669"/>
    <property type="project" value="UniProtKB-KW"/>
</dbReference>
<dbReference type="PANTHER" id="PTHR47706:SF7">
    <property type="entry name" value="CIPA-LIKE, PUTATIVE (AFU_ORTHOLOGUE AFUA_1G01630)-RELATED"/>
    <property type="match status" value="1"/>
</dbReference>
<dbReference type="PANTHER" id="PTHR47706">
    <property type="entry name" value="NMRA-LIKE FAMILY PROTEIN"/>
    <property type="match status" value="1"/>
</dbReference>
<dbReference type="CDD" id="cd05259">
    <property type="entry name" value="PCBER_SDR_a"/>
    <property type="match status" value="1"/>
</dbReference>
<keyword evidence="2" id="KW-0560">Oxidoreductase</keyword>
<keyword evidence="1" id="KW-0521">NADP</keyword>
<name>A0AAE1CA67_9PEZI</name>
<dbReference type="Proteomes" id="UP001270362">
    <property type="component" value="Unassembled WGS sequence"/>
</dbReference>
<evidence type="ECO:0000313" key="4">
    <source>
        <dbReference type="EMBL" id="KAK3685205.1"/>
    </source>
</evidence>
<dbReference type="InterPro" id="IPR036291">
    <property type="entry name" value="NAD(P)-bd_dom_sf"/>
</dbReference>
<evidence type="ECO:0000256" key="2">
    <source>
        <dbReference type="ARBA" id="ARBA00023002"/>
    </source>
</evidence>
<dbReference type="InterPro" id="IPR008030">
    <property type="entry name" value="NmrA-like"/>
</dbReference>
<proteinExistence type="predicted"/>
<reference evidence="4" key="1">
    <citation type="journal article" date="2023" name="Mol. Phylogenet. Evol.">
        <title>Genome-scale phylogeny and comparative genomics of the fungal order Sordariales.</title>
        <authorList>
            <person name="Hensen N."/>
            <person name="Bonometti L."/>
            <person name="Westerberg I."/>
            <person name="Brannstrom I.O."/>
            <person name="Guillou S."/>
            <person name="Cros-Aarteil S."/>
            <person name="Calhoun S."/>
            <person name="Haridas S."/>
            <person name="Kuo A."/>
            <person name="Mondo S."/>
            <person name="Pangilinan J."/>
            <person name="Riley R."/>
            <person name="LaButti K."/>
            <person name="Andreopoulos B."/>
            <person name="Lipzen A."/>
            <person name="Chen C."/>
            <person name="Yan M."/>
            <person name="Daum C."/>
            <person name="Ng V."/>
            <person name="Clum A."/>
            <person name="Steindorff A."/>
            <person name="Ohm R.A."/>
            <person name="Martin F."/>
            <person name="Silar P."/>
            <person name="Natvig D.O."/>
            <person name="Lalanne C."/>
            <person name="Gautier V."/>
            <person name="Ament-Velasquez S.L."/>
            <person name="Kruys A."/>
            <person name="Hutchinson M.I."/>
            <person name="Powell A.J."/>
            <person name="Barry K."/>
            <person name="Miller A.N."/>
            <person name="Grigoriev I.V."/>
            <person name="Debuchy R."/>
            <person name="Gladieux P."/>
            <person name="Hiltunen Thoren M."/>
            <person name="Johannesson H."/>
        </authorList>
    </citation>
    <scope>NUCLEOTIDE SEQUENCE</scope>
    <source>
        <strain evidence="4">CBS 314.62</strain>
    </source>
</reference>
<organism evidence="4 5">
    <name type="scientific">Podospora appendiculata</name>
    <dbReference type="NCBI Taxonomy" id="314037"/>
    <lineage>
        <taxon>Eukaryota</taxon>
        <taxon>Fungi</taxon>
        <taxon>Dikarya</taxon>
        <taxon>Ascomycota</taxon>
        <taxon>Pezizomycotina</taxon>
        <taxon>Sordariomycetes</taxon>
        <taxon>Sordariomycetidae</taxon>
        <taxon>Sordariales</taxon>
        <taxon>Podosporaceae</taxon>
        <taxon>Podospora</taxon>
    </lineage>
</organism>
<dbReference type="InterPro" id="IPR045312">
    <property type="entry name" value="PCBER-like"/>
</dbReference>
<gene>
    <name evidence="4" type="ORF">B0T22DRAFT_482193</name>
</gene>
<protein>
    <submittedName>
        <fullName evidence="4">Oxidoreductase CipA</fullName>
    </submittedName>
</protein>
<dbReference type="Gene3D" id="3.40.50.720">
    <property type="entry name" value="NAD(P)-binding Rossmann-like Domain"/>
    <property type="match status" value="1"/>
</dbReference>
<dbReference type="Pfam" id="PF05368">
    <property type="entry name" value="NmrA"/>
    <property type="match status" value="1"/>
</dbReference>
<evidence type="ECO:0000259" key="3">
    <source>
        <dbReference type="Pfam" id="PF05368"/>
    </source>
</evidence>
<accession>A0AAE1CA67</accession>
<dbReference type="AlphaFoldDB" id="A0AAE1CA67"/>
<keyword evidence="5" id="KW-1185">Reference proteome</keyword>
<evidence type="ECO:0000256" key="1">
    <source>
        <dbReference type="ARBA" id="ARBA00022857"/>
    </source>
</evidence>
<dbReference type="EMBL" id="JAULSO010000003">
    <property type="protein sequence ID" value="KAK3685205.1"/>
    <property type="molecule type" value="Genomic_DNA"/>
</dbReference>
<evidence type="ECO:0000313" key="5">
    <source>
        <dbReference type="Proteomes" id="UP001270362"/>
    </source>
</evidence>
<dbReference type="SUPFAM" id="SSF51735">
    <property type="entry name" value="NAD(P)-binding Rossmann-fold domains"/>
    <property type="match status" value="1"/>
</dbReference>
<comment type="caution">
    <text evidence="4">The sequence shown here is derived from an EMBL/GenBank/DDBJ whole genome shotgun (WGS) entry which is preliminary data.</text>
</comment>
<dbReference type="InterPro" id="IPR051609">
    <property type="entry name" value="NmrA/Isoflavone_reductase-like"/>
</dbReference>
<reference evidence="4" key="2">
    <citation type="submission" date="2023-06" db="EMBL/GenBank/DDBJ databases">
        <authorList>
            <consortium name="Lawrence Berkeley National Laboratory"/>
            <person name="Haridas S."/>
            <person name="Hensen N."/>
            <person name="Bonometti L."/>
            <person name="Westerberg I."/>
            <person name="Brannstrom I.O."/>
            <person name="Guillou S."/>
            <person name="Cros-Aarteil S."/>
            <person name="Calhoun S."/>
            <person name="Kuo A."/>
            <person name="Mondo S."/>
            <person name="Pangilinan J."/>
            <person name="Riley R."/>
            <person name="Labutti K."/>
            <person name="Andreopoulos B."/>
            <person name="Lipzen A."/>
            <person name="Chen C."/>
            <person name="Yanf M."/>
            <person name="Daum C."/>
            <person name="Ng V."/>
            <person name="Clum A."/>
            <person name="Steindorff A."/>
            <person name="Ohm R."/>
            <person name="Martin F."/>
            <person name="Silar P."/>
            <person name="Natvig D."/>
            <person name="Lalanne C."/>
            <person name="Gautier V."/>
            <person name="Ament-Velasquez S.L."/>
            <person name="Kruys A."/>
            <person name="Hutchinson M.I."/>
            <person name="Powell A.J."/>
            <person name="Barry K."/>
            <person name="Miller A.N."/>
            <person name="Grigoriev I.V."/>
            <person name="Debuchy R."/>
            <person name="Gladieux P."/>
            <person name="Thoren M.H."/>
            <person name="Johannesson H."/>
        </authorList>
    </citation>
    <scope>NUCLEOTIDE SEQUENCE</scope>
    <source>
        <strain evidence="4">CBS 314.62</strain>
    </source>
</reference>